<reference evidence="1" key="1">
    <citation type="submission" date="2020-05" db="EMBL/GenBank/DDBJ databases">
        <authorList>
            <person name="Chiriac C."/>
            <person name="Salcher M."/>
            <person name="Ghai R."/>
            <person name="Kavagutti S V."/>
        </authorList>
    </citation>
    <scope>NUCLEOTIDE SEQUENCE</scope>
</reference>
<accession>A0A6J7JR70</accession>
<proteinExistence type="predicted"/>
<organism evidence="1">
    <name type="scientific">freshwater metagenome</name>
    <dbReference type="NCBI Taxonomy" id="449393"/>
    <lineage>
        <taxon>unclassified sequences</taxon>
        <taxon>metagenomes</taxon>
        <taxon>ecological metagenomes</taxon>
    </lineage>
</organism>
<evidence type="ECO:0000313" key="1">
    <source>
        <dbReference type="EMBL" id="CAB4945169.1"/>
    </source>
</evidence>
<dbReference type="AlphaFoldDB" id="A0A6J7JR70"/>
<protein>
    <submittedName>
        <fullName evidence="1">Unannotated protein</fullName>
    </submittedName>
</protein>
<gene>
    <name evidence="1" type="ORF">UFOPK3733_01537</name>
</gene>
<dbReference type="EMBL" id="CAFBNC010000086">
    <property type="protein sequence ID" value="CAB4945169.1"/>
    <property type="molecule type" value="Genomic_DNA"/>
</dbReference>
<name>A0A6J7JR70_9ZZZZ</name>
<sequence>MNPQSLGELGHYLLGERIPEGAHPFGPQAFDQEFDGRVDLLGVSEH</sequence>